<sequence length="227" mass="25269">MCLFTNPSELCNHSECVRYYFSQSSNSANNSSIIANINALVQQQSIALNDLVRKNNTLNQKLDSLTQTINGKTQIPQTTPEEQFSLEGIFRWISSGRAFSLFVTLIGDFPEVIYKEKGFHLQVNISDSNGSTVILPSTFTFIIALFTMENPPKLLKSNISGKKILRGTSEAIPEANGIIHFRNVVINEVTSHYPNDSFCLVILCPSLSHIKPLATSGISVRARKHHR</sequence>
<dbReference type="Proteomes" id="UP000187209">
    <property type="component" value="Unassembled WGS sequence"/>
</dbReference>
<gene>
    <name evidence="1" type="ORF">SteCoe_15615</name>
</gene>
<reference evidence="1 2" key="1">
    <citation type="submission" date="2016-11" db="EMBL/GenBank/DDBJ databases">
        <title>The macronuclear genome of Stentor coeruleus: a giant cell with tiny introns.</title>
        <authorList>
            <person name="Slabodnick M."/>
            <person name="Ruby J.G."/>
            <person name="Reiff S.B."/>
            <person name="Swart E.C."/>
            <person name="Gosai S."/>
            <person name="Prabakaran S."/>
            <person name="Witkowska E."/>
            <person name="Larue G.E."/>
            <person name="Fisher S."/>
            <person name="Freeman R.M."/>
            <person name="Gunawardena J."/>
            <person name="Chu W."/>
            <person name="Stover N.A."/>
            <person name="Gregory B.D."/>
            <person name="Nowacki M."/>
            <person name="Derisi J."/>
            <person name="Roy S.W."/>
            <person name="Marshall W.F."/>
            <person name="Sood P."/>
        </authorList>
    </citation>
    <scope>NUCLEOTIDE SEQUENCE [LARGE SCALE GENOMIC DNA]</scope>
    <source>
        <strain evidence="1">WM001</strain>
    </source>
</reference>
<comment type="caution">
    <text evidence="1">The sequence shown here is derived from an EMBL/GenBank/DDBJ whole genome shotgun (WGS) entry which is preliminary data.</text>
</comment>
<dbReference type="OrthoDB" id="285200at2759"/>
<protein>
    <submittedName>
        <fullName evidence="1">Uncharacterized protein</fullName>
    </submittedName>
</protein>
<evidence type="ECO:0000313" key="1">
    <source>
        <dbReference type="EMBL" id="OMJ83447.1"/>
    </source>
</evidence>
<evidence type="ECO:0000313" key="2">
    <source>
        <dbReference type="Proteomes" id="UP000187209"/>
    </source>
</evidence>
<dbReference type="AlphaFoldDB" id="A0A1R2C369"/>
<keyword evidence="2" id="KW-1185">Reference proteome</keyword>
<dbReference type="EMBL" id="MPUH01000303">
    <property type="protein sequence ID" value="OMJ83447.1"/>
    <property type="molecule type" value="Genomic_DNA"/>
</dbReference>
<name>A0A1R2C369_9CILI</name>
<proteinExistence type="predicted"/>
<organism evidence="1 2">
    <name type="scientific">Stentor coeruleus</name>
    <dbReference type="NCBI Taxonomy" id="5963"/>
    <lineage>
        <taxon>Eukaryota</taxon>
        <taxon>Sar</taxon>
        <taxon>Alveolata</taxon>
        <taxon>Ciliophora</taxon>
        <taxon>Postciliodesmatophora</taxon>
        <taxon>Heterotrichea</taxon>
        <taxon>Heterotrichida</taxon>
        <taxon>Stentoridae</taxon>
        <taxon>Stentor</taxon>
    </lineage>
</organism>
<accession>A0A1R2C369</accession>